<dbReference type="Proteomes" id="UP000470470">
    <property type="component" value="Unassembled WGS sequence"/>
</dbReference>
<sequence length="227" mass="24474">MLDTTQIDPGTPGGSLLRTYEARRLAREEAVRCRHPRIGGLMLALQREPGTISAFRSGAEGEALVAERLRRACGPDVQLLFNRSLGAGRRDGDIDVLAVTPTGVHVIDVKKYARATVRVRRTGGLISFVTEQLMVNGRDQTRLLASVKRQEDAVRDALSTLPWSDVVPLHLALCFVGSDLPLFAKQVQGVAVLGAKGLAKRLNSVGSLGPTLRASMTRHLAVQLPVA</sequence>
<dbReference type="RefSeq" id="WP_152727334.1">
    <property type="nucleotide sequence ID" value="NZ_JAABOZ010000001.1"/>
</dbReference>
<protein>
    <submittedName>
        <fullName evidence="2">NERD domain-containing protein</fullName>
    </submittedName>
</protein>
<proteinExistence type="predicted"/>
<dbReference type="Pfam" id="PF08378">
    <property type="entry name" value="NERD"/>
    <property type="match status" value="1"/>
</dbReference>
<feature type="domain" description="NERD" evidence="1">
    <location>
        <begin position="57"/>
        <end position="158"/>
    </location>
</feature>
<accession>A0A7K3WG99</accession>
<dbReference type="InterPro" id="IPR011528">
    <property type="entry name" value="NERD"/>
</dbReference>
<reference evidence="2 3" key="1">
    <citation type="submission" date="2020-02" db="EMBL/GenBank/DDBJ databases">
        <title>The whole genome sequence of CPCC 205119.</title>
        <authorList>
            <person name="Jiang Z."/>
        </authorList>
    </citation>
    <scope>NUCLEOTIDE SEQUENCE [LARGE SCALE GENOMIC DNA]</scope>
    <source>
        <strain evidence="2 3">CPCC 205119</strain>
    </source>
</reference>
<keyword evidence="3" id="KW-1185">Reference proteome</keyword>
<dbReference type="AlphaFoldDB" id="A0A7K3WG99"/>
<comment type="caution">
    <text evidence="2">The sequence shown here is derived from an EMBL/GenBank/DDBJ whole genome shotgun (WGS) entry which is preliminary data.</text>
</comment>
<dbReference type="EMBL" id="JAAGWK010000022">
    <property type="protein sequence ID" value="NEL55386.1"/>
    <property type="molecule type" value="Genomic_DNA"/>
</dbReference>
<evidence type="ECO:0000313" key="2">
    <source>
        <dbReference type="EMBL" id="NEL55386.1"/>
    </source>
</evidence>
<evidence type="ECO:0000313" key="3">
    <source>
        <dbReference type="Proteomes" id="UP000470470"/>
    </source>
</evidence>
<organism evidence="2 3">
    <name type="scientific">Goekera deserti</name>
    <dbReference type="NCBI Taxonomy" id="2497753"/>
    <lineage>
        <taxon>Bacteria</taxon>
        <taxon>Bacillati</taxon>
        <taxon>Actinomycetota</taxon>
        <taxon>Actinomycetes</taxon>
        <taxon>Geodermatophilales</taxon>
        <taxon>Geodermatophilaceae</taxon>
        <taxon>Goekera</taxon>
    </lineage>
</organism>
<name>A0A7K3WG99_9ACTN</name>
<evidence type="ECO:0000259" key="1">
    <source>
        <dbReference type="Pfam" id="PF08378"/>
    </source>
</evidence>
<gene>
    <name evidence="2" type="ORF">G1H19_15460</name>
</gene>